<reference evidence="1 2" key="1">
    <citation type="journal article" date="2022" name="Hortic Res">
        <title>A haplotype resolved chromosomal level avocado genome allows analysis of novel avocado genes.</title>
        <authorList>
            <person name="Nath O."/>
            <person name="Fletcher S.J."/>
            <person name="Hayward A."/>
            <person name="Shaw L.M."/>
            <person name="Masouleh A.K."/>
            <person name="Furtado A."/>
            <person name="Henry R.J."/>
            <person name="Mitter N."/>
        </authorList>
    </citation>
    <scope>NUCLEOTIDE SEQUENCE [LARGE SCALE GENOMIC DNA]</scope>
    <source>
        <strain evidence="2">cv. Hass</strain>
    </source>
</reference>
<name>A0ACC2MW31_PERAE</name>
<dbReference type="EMBL" id="CM056809">
    <property type="protein sequence ID" value="KAJ8649394.1"/>
    <property type="molecule type" value="Genomic_DNA"/>
</dbReference>
<evidence type="ECO:0000313" key="2">
    <source>
        <dbReference type="Proteomes" id="UP001234297"/>
    </source>
</evidence>
<dbReference type="Proteomes" id="UP001234297">
    <property type="component" value="Chromosome 1"/>
</dbReference>
<sequence>MSAKAAAINSHRIGLLVDRLSFFFRSGIRSDTANNAYLFKTVLVLSNGIDYAVTHNDVPSKVHDLPSVIKQVYQYKTDTALESAIMLLMISVKNACTNGWFQDSDANELLTMANEISRSFCGATITAVEPSNALQIISKIISRFYPRMKMGQIIVSFEAKPGYQVLPCDFFIQKSMPVPTARERIWLFVVQTDNMETSSCIITPPEVNFLLNGRGVERRNNVSMDGGPQFPTDVSAVLKYGTNLIQVIGKFNGNYVIVITYASVVSSSSSKPLQDYVQPAAAELVSDAEIIEGPSRITLNCPISYKRINTPVKGHLCRHHQCFDFNNFLKINSRKPSWRCPHCNQSVCFTDLRIDQNMVKILKEVGDNVADVLISEDGSWKVVDEHDGITNQLQNGSQNVLANVIDLTMEGTDDGDVAISSTGAEASLGLTNQRCINYTSCETEDRKPFEDIQLSSAAENHSAAAAFNSASDIVQEPASLVWQNIWSRISLAASTMNGSVSHSAAAAAAARVNAPAAFQNVPQLRQFVASENFRLQQSRFENSILSNEILRQSIPRYSVASQIPHYMTATSDGFSMASSEVERQQLSRSQITPLSASEFCSSSSQLHTMPQLLSPQTSDLQYAQNQLLQQGISIPATRQVRMRMSSDQHRANAQRASSGLLPIDHQNPRHQHPPNLGMSQATTRPDRVIDLAAGSSSSNQHTQPMVPRLSSSQIVTPLGVAPRLQASGATPSFATNASDLRQSLGDQRWHPVREGLTEFPSEENWRRSIGRMRGSLTGQSYSAALSQLMVQPTVPAQARPPVTSPQAQVNAHGQTKGQGM</sequence>
<proteinExistence type="predicted"/>
<protein>
    <submittedName>
        <fullName evidence="1">Uncharacterized protein</fullName>
    </submittedName>
</protein>
<evidence type="ECO:0000313" key="1">
    <source>
        <dbReference type="EMBL" id="KAJ8649394.1"/>
    </source>
</evidence>
<gene>
    <name evidence="1" type="ORF">MRB53_002417</name>
</gene>
<accession>A0ACC2MW31</accession>
<organism evidence="1 2">
    <name type="scientific">Persea americana</name>
    <name type="common">Avocado</name>
    <dbReference type="NCBI Taxonomy" id="3435"/>
    <lineage>
        <taxon>Eukaryota</taxon>
        <taxon>Viridiplantae</taxon>
        <taxon>Streptophyta</taxon>
        <taxon>Embryophyta</taxon>
        <taxon>Tracheophyta</taxon>
        <taxon>Spermatophyta</taxon>
        <taxon>Magnoliopsida</taxon>
        <taxon>Magnoliidae</taxon>
        <taxon>Laurales</taxon>
        <taxon>Lauraceae</taxon>
        <taxon>Persea</taxon>
    </lineage>
</organism>
<comment type="caution">
    <text evidence="1">The sequence shown here is derived from an EMBL/GenBank/DDBJ whole genome shotgun (WGS) entry which is preliminary data.</text>
</comment>
<keyword evidence="2" id="KW-1185">Reference proteome</keyword>